<proteinExistence type="inferred from homology"/>
<organism evidence="5 6">
    <name type="scientific">Catenaria anguillulae PL171</name>
    <dbReference type="NCBI Taxonomy" id="765915"/>
    <lineage>
        <taxon>Eukaryota</taxon>
        <taxon>Fungi</taxon>
        <taxon>Fungi incertae sedis</taxon>
        <taxon>Blastocladiomycota</taxon>
        <taxon>Blastocladiomycetes</taxon>
        <taxon>Blastocladiales</taxon>
        <taxon>Catenariaceae</taxon>
        <taxon>Catenaria</taxon>
    </lineage>
</organism>
<dbReference type="InterPro" id="IPR007587">
    <property type="entry name" value="SAPS"/>
</dbReference>
<evidence type="ECO:0000313" key="5">
    <source>
        <dbReference type="EMBL" id="ORZ41363.1"/>
    </source>
</evidence>
<gene>
    <name evidence="5" type="ORF">BCR44DRAFT_1422652</name>
</gene>
<dbReference type="GO" id="GO:0005829">
    <property type="term" value="C:cytosol"/>
    <property type="evidence" value="ECO:0007669"/>
    <property type="project" value="TreeGrafter"/>
</dbReference>
<evidence type="ECO:0000256" key="4">
    <source>
        <dbReference type="SAM" id="MobiDB-lite"/>
    </source>
</evidence>
<feature type="compositionally biased region" description="Low complexity" evidence="4">
    <location>
        <begin position="788"/>
        <end position="803"/>
    </location>
</feature>
<sequence>MFWRFGIQSGSNIDSLLDAEPDKVSHEAILDQSDILQEVKSKNPKLIEYLCRPDTVNKLLAYIIKLHLVPVISPDAAATAAAAAGASQPQQSQSPPSSTTPSANNENNDQQQQDPNAAAAAALADQVTRQENLRVRYPYVISEIFSTDIPELLDAVFVSPATFPDLLTLLDLPTPLDPLQAAYWSKIMSNLLIRKTQPTLAALKASANLVPKLVVHAMDNANLMDLLLKLVGVEELPAGKAEGSSAWLHAAGLHVPDTHGTASAALLDMVAMVQAICVEGERMEDNPLVRELKSERVVNLLVKRMLDVGAPRAASTLVHSVALFVELIRRNSADMSQVFQQQANPDAPDANLPAASRVPMNLCAMIRALCLHLPDMQALLLNNSFGTRELPLGDPPAPGMPRRLLAELLRCAIEEAIMDADDEEAEIERIRGLPASPTSAVVGGDTSPLDSYQDLKDGIELEKQLAVHASESSSSSAGTTVTFNETVRSGAAAGAAMRTPAAMAARHAQLARVYGPDLQALLRQTIADSRILVSTLDLFFFFPWNNLLHGIVYDMVLQVLNGPLDRCLGLAMTLVKDGQVMRRIPRAQRQSDYEAEQPKGVRLGYMGHVTLVADVVVGFLERVQVEDPSTYAGELADIRKERESKPLGGTRPAGLGAMGGGFEVRRDLGEDEEDAIMEVAGGIGSEQFSRYLCQQITGDWPDKFGAAKDEEGDDGEDAAMDAEWGGALMTSPFHAPHQDSDNSSNPSSPSRSSFLEPISTSSAGTSAPNTPTAGATGAGGLDMADTGPEWTAAAEAARQQTPADSAVSSVHEDDDASS</sequence>
<feature type="region of interest" description="Disordered" evidence="4">
    <location>
        <begin position="83"/>
        <end position="123"/>
    </location>
</feature>
<accession>A0A1Y2I5K7</accession>
<keyword evidence="3" id="KW-0175">Coiled coil</keyword>
<evidence type="ECO:0000256" key="3">
    <source>
        <dbReference type="SAM" id="Coils"/>
    </source>
</evidence>
<name>A0A1Y2I5K7_9FUNG</name>
<dbReference type="GO" id="GO:0019888">
    <property type="term" value="F:protein phosphatase regulator activity"/>
    <property type="evidence" value="ECO:0007669"/>
    <property type="project" value="TreeGrafter"/>
</dbReference>
<evidence type="ECO:0000256" key="1">
    <source>
        <dbReference type="ARBA" id="ARBA00006180"/>
    </source>
</evidence>
<dbReference type="EMBL" id="MCFL01000001">
    <property type="protein sequence ID" value="ORZ41363.1"/>
    <property type="molecule type" value="Genomic_DNA"/>
</dbReference>
<feature type="compositionally biased region" description="Low complexity" evidence="4">
    <location>
        <begin position="741"/>
        <end position="775"/>
    </location>
</feature>
<dbReference type="GO" id="GO:0019903">
    <property type="term" value="F:protein phosphatase binding"/>
    <property type="evidence" value="ECO:0007669"/>
    <property type="project" value="InterPro"/>
</dbReference>
<comment type="similarity">
    <text evidence="1">Belongs to the SAPS family.</text>
</comment>
<dbReference type="OrthoDB" id="295029at2759"/>
<dbReference type="PANTHER" id="PTHR12634">
    <property type="entry name" value="SIT4 YEAST -ASSOCIATING PROTEIN-RELATED"/>
    <property type="match status" value="1"/>
</dbReference>
<evidence type="ECO:0000256" key="2">
    <source>
        <dbReference type="ARBA" id="ARBA00023306"/>
    </source>
</evidence>
<feature type="region of interest" description="Disordered" evidence="4">
    <location>
        <begin position="729"/>
        <end position="818"/>
    </location>
</feature>
<dbReference type="AlphaFoldDB" id="A0A1Y2I5K7"/>
<dbReference type="Proteomes" id="UP000193411">
    <property type="component" value="Unassembled WGS sequence"/>
</dbReference>
<dbReference type="Pfam" id="PF04499">
    <property type="entry name" value="SAPS"/>
    <property type="match status" value="1"/>
</dbReference>
<dbReference type="STRING" id="765915.A0A1Y2I5K7"/>
<feature type="coiled-coil region" evidence="3">
    <location>
        <begin position="406"/>
        <end position="433"/>
    </location>
</feature>
<dbReference type="GO" id="GO:0005634">
    <property type="term" value="C:nucleus"/>
    <property type="evidence" value="ECO:0007669"/>
    <property type="project" value="TreeGrafter"/>
</dbReference>
<comment type="caution">
    <text evidence="5">The sequence shown here is derived from an EMBL/GenBank/DDBJ whole genome shotgun (WGS) entry which is preliminary data.</text>
</comment>
<protein>
    <submittedName>
        <fullName evidence="5">SIT4 phosphatase-associated protein-domain-containing protein</fullName>
    </submittedName>
</protein>
<dbReference type="PANTHER" id="PTHR12634:SF8">
    <property type="entry name" value="FIERY MOUNTAIN, ISOFORM D"/>
    <property type="match status" value="1"/>
</dbReference>
<keyword evidence="6" id="KW-1185">Reference proteome</keyword>
<keyword evidence="2" id="KW-0131">Cell cycle</keyword>
<evidence type="ECO:0000313" key="6">
    <source>
        <dbReference type="Proteomes" id="UP000193411"/>
    </source>
</evidence>
<reference evidence="5 6" key="1">
    <citation type="submission" date="2016-07" db="EMBL/GenBank/DDBJ databases">
        <title>Pervasive Adenine N6-methylation of Active Genes in Fungi.</title>
        <authorList>
            <consortium name="DOE Joint Genome Institute"/>
            <person name="Mondo S.J."/>
            <person name="Dannebaum R.O."/>
            <person name="Kuo R.C."/>
            <person name="Labutti K."/>
            <person name="Haridas S."/>
            <person name="Kuo A."/>
            <person name="Salamov A."/>
            <person name="Ahrendt S.R."/>
            <person name="Lipzen A."/>
            <person name="Sullivan W."/>
            <person name="Andreopoulos W.B."/>
            <person name="Clum A."/>
            <person name="Lindquist E."/>
            <person name="Daum C."/>
            <person name="Ramamoorthy G.K."/>
            <person name="Gryganskyi A."/>
            <person name="Culley D."/>
            <person name="Magnuson J.K."/>
            <person name="James T.Y."/>
            <person name="O'Malley M.A."/>
            <person name="Stajich J.E."/>
            <person name="Spatafora J.W."/>
            <person name="Visel A."/>
            <person name="Grigoriev I.V."/>
        </authorList>
    </citation>
    <scope>NUCLEOTIDE SEQUENCE [LARGE SCALE GENOMIC DNA]</scope>
    <source>
        <strain evidence="5 6">PL171</strain>
    </source>
</reference>